<organism evidence="1 2">
    <name type="scientific">Trichococcus patagoniensis</name>
    <dbReference type="NCBI Taxonomy" id="382641"/>
    <lineage>
        <taxon>Bacteria</taxon>
        <taxon>Bacillati</taxon>
        <taxon>Bacillota</taxon>
        <taxon>Bacilli</taxon>
        <taxon>Lactobacillales</taxon>
        <taxon>Carnobacteriaceae</taxon>
        <taxon>Trichococcus</taxon>
    </lineage>
</organism>
<accession>A0A2T5IC64</accession>
<dbReference type="Proteomes" id="UP000244161">
    <property type="component" value="Unassembled WGS sequence"/>
</dbReference>
<dbReference type="AlphaFoldDB" id="A0A2T5IC64"/>
<sequence>MPVHPHQNGFDGLSHYKFYSHTAPFSFIFSDNDSDRTISIKIRIFSLTSQTDAPIMM</sequence>
<gene>
    <name evidence="1" type="ORF">C8U37_12222</name>
</gene>
<name>A0A2T5IC64_9LACT</name>
<protein>
    <submittedName>
        <fullName evidence="1">Uncharacterized protein</fullName>
    </submittedName>
</protein>
<evidence type="ECO:0000313" key="1">
    <source>
        <dbReference type="EMBL" id="PTQ81425.1"/>
    </source>
</evidence>
<comment type="caution">
    <text evidence="1">The sequence shown here is derived from an EMBL/GenBank/DDBJ whole genome shotgun (WGS) entry which is preliminary data.</text>
</comment>
<reference evidence="1 2" key="1">
    <citation type="submission" date="2018-04" db="EMBL/GenBank/DDBJ databases">
        <title>Genomic Encyclopedia of Archaeal and Bacterial Type Strains, Phase II (KMG-II): from individual species to whole genera.</title>
        <authorList>
            <person name="Goeker M."/>
        </authorList>
    </citation>
    <scope>NUCLEOTIDE SEQUENCE [LARGE SCALE GENOMIC DNA]</scope>
    <source>
        <strain evidence="1 2">DSM 18806</strain>
    </source>
</reference>
<proteinExistence type="predicted"/>
<keyword evidence="2" id="KW-1185">Reference proteome</keyword>
<dbReference type="EMBL" id="QAOM01000022">
    <property type="protein sequence ID" value="PTQ81425.1"/>
    <property type="molecule type" value="Genomic_DNA"/>
</dbReference>
<evidence type="ECO:0000313" key="2">
    <source>
        <dbReference type="Proteomes" id="UP000244161"/>
    </source>
</evidence>